<dbReference type="PROSITE" id="PS51257">
    <property type="entry name" value="PROKAR_LIPOPROTEIN"/>
    <property type="match status" value="1"/>
</dbReference>
<gene>
    <name evidence="7" type="ORF">ACFPPC_09435</name>
</gene>
<protein>
    <submittedName>
        <fullName evidence="7">OmpA family protein</fullName>
    </submittedName>
</protein>
<evidence type="ECO:0000256" key="5">
    <source>
        <dbReference type="SAM" id="SignalP"/>
    </source>
</evidence>
<evidence type="ECO:0000256" key="3">
    <source>
        <dbReference type="ARBA" id="ARBA00023237"/>
    </source>
</evidence>
<dbReference type="SUPFAM" id="SSF103088">
    <property type="entry name" value="OmpA-like"/>
    <property type="match status" value="1"/>
</dbReference>
<dbReference type="Gene3D" id="3.30.1330.60">
    <property type="entry name" value="OmpA-like domain"/>
    <property type="match status" value="1"/>
</dbReference>
<evidence type="ECO:0000313" key="8">
    <source>
        <dbReference type="Proteomes" id="UP001596104"/>
    </source>
</evidence>
<keyword evidence="3" id="KW-0998">Cell outer membrane</keyword>
<proteinExistence type="predicted"/>
<dbReference type="InterPro" id="IPR036737">
    <property type="entry name" value="OmpA-like_sf"/>
</dbReference>
<feature type="domain" description="OmpA-like" evidence="6">
    <location>
        <begin position="214"/>
        <end position="329"/>
    </location>
</feature>
<dbReference type="PANTHER" id="PTHR30329:SF21">
    <property type="entry name" value="LIPOPROTEIN YIAD-RELATED"/>
    <property type="match status" value="1"/>
</dbReference>
<dbReference type="InterPro" id="IPR050330">
    <property type="entry name" value="Bact_OuterMem_StrucFunc"/>
</dbReference>
<dbReference type="EMBL" id="JBHSLV010000016">
    <property type="protein sequence ID" value="MFC5392853.1"/>
    <property type="molecule type" value="Genomic_DNA"/>
</dbReference>
<accession>A0ABW0H6Q8</accession>
<comment type="caution">
    <text evidence="7">The sequence shown here is derived from an EMBL/GenBank/DDBJ whole genome shotgun (WGS) entry which is preliminary data.</text>
</comment>
<dbReference type="Pfam" id="PF00691">
    <property type="entry name" value="OmpA"/>
    <property type="match status" value="1"/>
</dbReference>
<dbReference type="Proteomes" id="UP001596104">
    <property type="component" value="Unassembled WGS sequence"/>
</dbReference>
<dbReference type="PRINTS" id="PR01021">
    <property type="entry name" value="OMPADOMAIN"/>
</dbReference>
<dbReference type="CDD" id="cd07185">
    <property type="entry name" value="OmpA_C-like"/>
    <property type="match status" value="1"/>
</dbReference>
<dbReference type="RefSeq" id="WP_377007708.1">
    <property type="nucleotide sequence ID" value="NZ_JBHSLV010000016.1"/>
</dbReference>
<dbReference type="PROSITE" id="PS51123">
    <property type="entry name" value="OMPA_2"/>
    <property type="match status" value="1"/>
</dbReference>
<keyword evidence="2 4" id="KW-0472">Membrane</keyword>
<evidence type="ECO:0000256" key="1">
    <source>
        <dbReference type="ARBA" id="ARBA00004442"/>
    </source>
</evidence>
<feature type="signal peptide" evidence="5">
    <location>
        <begin position="1"/>
        <end position="23"/>
    </location>
</feature>
<evidence type="ECO:0000256" key="2">
    <source>
        <dbReference type="ARBA" id="ARBA00023136"/>
    </source>
</evidence>
<dbReference type="InterPro" id="IPR006665">
    <property type="entry name" value="OmpA-like"/>
</dbReference>
<organism evidence="7 8">
    <name type="scientific">Bosea vestrisii</name>
    <dbReference type="NCBI Taxonomy" id="151416"/>
    <lineage>
        <taxon>Bacteria</taxon>
        <taxon>Pseudomonadati</taxon>
        <taxon>Pseudomonadota</taxon>
        <taxon>Alphaproteobacteria</taxon>
        <taxon>Hyphomicrobiales</taxon>
        <taxon>Boseaceae</taxon>
        <taxon>Bosea</taxon>
    </lineage>
</organism>
<keyword evidence="8" id="KW-1185">Reference proteome</keyword>
<comment type="subcellular location">
    <subcellularLocation>
        <location evidence="1">Cell outer membrane</location>
    </subcellularLocation>
</comment>
<evidence type="ECO:0000313" key="7">
    <source>
        <dbReference type="EMBL" id="MFC5392853.1"/>
    </source>
</evidence>
<evidence type="ECO:0000256" key="4">
    <source>
        <dbReference type="PROSITE-ProRule" id="PRU00473"/>
    </source>
</evidence>
<keyword evidence="5" id="KW-0732">Signal</keyword>
<reference evidence="8" key="1">
    <citation type="journal article" date="2019" name="Int. J. Syst. Evol. Microbiol.">
        <title>The Global Catalogue of Microorganisms (GCM) 10K type strain sequencing project: providing services to taxonomists for standard genome sequencing and annotation.</title>
        <authorList>
            <consortium name="The Broad Institute Genomics Platform"/>
            <consortium name="The Broad Institute Genome Sequencing Center for Infectious Disease"/>
            <person name="Wu L."/>
            <person name="Ma J."/>
        </authorList>
    </citation>
    <scope>NUCLEOTIDE SEQUENCE [LARGE SCALE GENOMIC DNA]</scope>
    <source>
        <strain evidence="8">CGMCC 1.16326</strain>
    </source>
</reference>
<dbReference type="PANTHER" id="PTHR30329">
    <property type="entry name" value="STATOR ELEMENT OF FLAGELLAR MOTOR COMPLEX"/>
    <property type="match status" value="1"/>
</dbReference>
<sequence length="329" mass="36001">MKARSLFWLALMLACHLAMPGLAQDHPLLGRFQGAQQVGFKEAAFDEARIIIGPIDERSSREQSGAGWQTVEGKVFTLYYKLPPGRTGLEALRNYQASLTGAGFEVPFVCSTEAGSCFSDGRKYPGLFLGLALDGTTDLPKLQLGDFVRNFFGNGTGRYLYARLNRPGGTVHVSLAFSEDESRGRTVIARVIEAGAMQTGQIQVVEASQLGREIDQNGRTNVYGILFDYDKADIKPESQPQLKAIAELLSRNPALRLDVVGHTDNQGSAAYNLKLSDMRAFSVVAELSTRYGIDRSRLNALGKGLEQPVASNADEAGRARNRRVELVRR</sequence>
<dbReference type="InterPro" id="IPR006664">
    <property type="entry name" value="OMP_bac"/>
</dbReference>
<feature type="chain" id="PRO_5047461133" evidence="5">
    <location>
        <begin position="24"/>
        <end position="329"/>
    </location>
</feature>
<evidence type="ECO:0000259" key="6">
    <source>
        <dbReference type="PROSITE" id="PS51123"/>
    </source>
</evidence>
<name>A0ABW0H6Q8_9HYPH</name>